<dbReference type="PANTHER" id="PTHR12461">
    <property type="entry name" value="HYPOXIA-INDUCIBLE FACTOR 1 ALPHA INHIBITOR-RELATED"/>
    <property type="match status" value="1"/>
</dbReference>
<dbReference type="InterPro" id="IPR041667">
    <property type="entry name" value="Cupin_8"/>
</dbReference>
<dbReference type="Pfam" id="PF13621">
    <property type="entry name" value="Cupin_8"/>
    <property type="match status" value="1"/>
</dbReference>
<keyword evidence="3" id="KW-1185">Reference proteome</keyword>
<reference evidence="2" key="2">
    <citation type="submission" date="2023-01" db="EMBL/GenBank/DDBJ databases">
        <title>Gilvimarinus xylanilyticus HB14 isolated from Caulerpa lentillifera aquaculture base in Hainan, China.</title>
        <authorList>
            <person name="Zhang Y.-J."/>
        </authorList>
    </citation>
    <scope>NUCLEOTIDE SEQUENCE</scope>
    <source>
        <strain evidence="2">HB14</strain>
    </source>
</reference>
<reference evidence="2" key="1">
    <citation type="submission" date="2022-05" db="EMBL/GenBank/DDBJ databases">
        <authorList>
            <person name="Sun H.-N."/>
        </authorList>
    </citation>
    <scope>NUCLEOTIDE SEQUENCE</scope>
    <source>
        <strain evidence="2">HB14</strain>
    </source>
</reference>
<feature type="domain" description="JmjC" evidence="1">
    <location>
        <begin position="78"/>
        <end position="272"/>
    </location>
</feature>
<sequence>MQNFLSFPEYRGVSREQFFNDIVPQQKPVVIRGLVGDWPLVEAALQSDEYFCRYLAQFYRGEHVNVVLGHPAIEGRFFYNDNLDGFNYIEGGERLDLFLGRLLELAGRDVKPSVAVQGMAVDKILPGLSAANPAALFAEPVAPKLWVGNKVSVSAHYDGSDNLACVVAGKRRFVLFPPEQVANLYPGPLDYTPAGAPVSLVSLHDPDFDRYPRYREALKNAYSAVLEPGDAIFIPMLWWHHVDSLAEVNGLMNYWWNGSIGKPQQKPTPLQSLNFAAMAMRDLTPAQRNAWRAMFDHYLFKQGEDPQSYIPTHKQGVLGEMSPEFERQVKDWFIRLLK</sequence>
<evidence type="ECO:0000313" key="3">
    <source>
        <dbReference type="Proteomes" id="UP001139319"/>
    </source>
</evidence>
<dbReference type="InterPro" id="IPR003347">
    <property type="entry name" value="JmjC_dom"/>
</dbReference>
<comment type="caution">
    <text evidence="2">The sequence shown here is derived from an EMBL/GenBank/DDBJ whole genome shotgun (WGS) entry which is preliminary data.</text>
</comment>
<evidence type="ECO:0000313" key="2">
    <source>
        <dbReference type="EMBL" id="MCP8897799.1"/>
    </source>
</evidence>
<dbReference type="Proteomes" id="UP001139319">
    <property type="component" value="Unassembled WGS sequence"/>
</dbReference>
<dbReference type="Gene3D" id="2.60.120.10">
    <property type="entry name" value="Jelly Rolls"/>
    <property type="match status" value="1"/>
</dbReference>
<dbReference type="InterPro" id="IPR014710">
    <property type="entry name" value="RmlC-like_jellyroll"/>
</dbReference>
<dbReference type="SMART" id="SM00558">
    <property type="entry name" value="JmjC"/>
    <property type="match status" value="1"/>
</dbReference>
<dbReference type="PANTHER" id="PTHR12461:SF105">
    <property type="entry name" value="HYPOXIA-INDUCIBLE FACTOR 1-ALPHA INHIBITOR"/>
    <property type="match status" value="1"/>
</dbReference>
<dbReference type="SUPFAM" id="SSF51197">
    <property type="entry name" value="Clavaminate synthase-like"/>
    <property type="match status" value="1"/>
</dbReference>
<dbReference type="PROSITE" id="PS51184">
    <property type="entry name" value="JMJC"/>
    <property type="match status" value="1"/>
</dbReference>
<proteinExistence type="predicted"/>
<dbReference type="RefSeq" id="WP_253966099.1">
    <property type="nucleotide sequence ID" value="NZ_JAMFTH010000001.1"/>
</dbReference>
<dbReference type="AlphaFoldDB" id="A0A9X2HUC7"/>
<name>A0A9X2HUC7_9GAMM</name>
<evidence type="ECO:0000259" key="1">
    <source>
        <dbReference type="PROSITE" id="PS51184"/>
    </source>
</evidence>
<protein>
    <submittedName>
        <fullName evidence="2">Cupin-like domain-containing protein</fullName>
    </submittedName>
</protein>
<gene>
    <name evidence="2" type="ORF">M6D89_00645</name>
</gene>
<dbReference type="EMBL" id="JAMFTH010000001">
    <property type="protein sequence ID" value="MCP8897799.1"/>
    <property type="molecule type" value="Genomic_DNA"/>
</dbReference>
<organism evidence="2 3">
    <name type="scientific">Gilvimarinus xylanilyticus</name>
    <dbReference type="NCBI Taxonomy" id="2944139"/>
    <lineage>
        <taxon>Bacteria</taxon>
        <taxon>Pseudomonadati</taxon>
        <taxon>Pseudomonadota</taxon>
        <taxon>Gammaproteobacteria</taxon>
        <taxon>Cellvibrionales</taxon>
        <taxon>Cellvibrionaceae</taxon>
        <taxon>Gilvimarinus</taxon>
    </lineage>
</organism>
<accession>A0A9X2HUC7</accession>